<keyword evidence="1 4" id="KW-0479">Metal-binding</keyword>
<proteinExistence type="inferred from homology"/>
<feature type="binding site" evidence="4">
    <location>
        <position position="27"/>
    </location>
    <ligand>
        <name>Zn(2+)</name>
        <dbReference type="ChEBI" id="CHEBI:29105"/>
        <label>1</label>
    </ligand>
</feature>
<comment type="caution">
    <text evidence="6">The sequence shown here is derived from an EMBL/GenBank/DDBJ whole genome shotgun (WGS) entry which is preliminary data.</text>
</comment>
<keyword evidence="2" id="KW-0378">Hydrolase</keyword>
<feature type="modified residue" description="N6-carboxylysine" evidence="3 5">
    <location>
        <position position="152"/>
    </location>
</feature>
<evidence type="ECO:0000256" key="2">
    <source>
        <dbReference type="ARBA" id="ARBA00022801"/>
    </source>
</evidence>
<sequence>MRHGEFELIVTVLGEIAPAELGPADCHEHLLIRGGLPIVLEPDFALDSVDAAVAEVGEFVAAGGRALVDCMPLGVGRDARGLVEVAERSGAHVIATTGFHKDRYYAADHWVHTYSVEAIVELLVAEFTEGLEVSGYGGPLVSRLTARAGAIKVATSGPIPTATELRLVEAAGHAQVRTGLPVLTHTDDAGSADVQLSVLTACGVAPSSIVFGHMDRHASVAALAAICSTGASVCLDWMGRHDRRPDSYIADLVAALASAGYLEHVVLGQDLARRAYWHAYGGGPGLANLMESFPALLHKAGLSDDQIDQVLVGNPRRVLNRTETPLA</sequence>
<evidence type="ECO:0000256" key="3">
    <source>
        <dbReference type="PIRSR" id="PIRSR601559-50"/>
    </source>
</evidence>
<evidence type="ECO:0008006" key="8">
    <source>
        <dbReference type="Google" id="ProtNLM"/>
    </source>
</evidence>
<reference evidence="6 7" key="1">
    <citation type="submission" date="2018-01" db="EMBL/GenBank/DDBJ databases">
        <title>Draft genome sequence of Jiangella sp. GTF31.</title>
        <authorList>
            <person name="Sahin N."/>
            <person name="Ay H."/>
            <person name="Saygin H."/>
        </authorList>
    </citation>
    <scope>NUCLEOTIDE SEQUENCE [LARGE SCALE GENOMIC DNA]</scope>
    <source>
        <strain evidence="6 7">GTF31</strain>
    </source>
</reference>
<dbReference type="InterPro" id="IPR001559">
    <property type="entry name" value="Phosphotriesterase"/>
</dbReference>
<dbReference type="Proteomes" id="UP000248764">
    <property type="component" value="Unassembled WGS sequence"/>
</dbReference>
<evidence type="ECO:0000256" key="5">
    <source>
        <dbReference type="PROSITE-ProRule" id="PRU00679"/>
    </source>
</evidence>
<dbReference type="AlphaFoldDB" id="A0A2W2CFD8"/>
<evidence type="ECO:0000313" key="6">
    <source>
        <dbReference type="EMBL" id="PZF84386.1"/>
    </source>
</evidence>
<dbReference type="Gene3D" id="3.20.20.140">
    <property type="entry name" value="Metal-dependent hydrolases"/>
    <property type="match status" value="1"/>
</dbReference>
<gene>
    <name evidence="6" type="ORF">C1I92_08980</name>
</gene>
<comment type="cofactor">
    <cofactor evidence="4">
        <name>a divalent metal cation</name>
        <dbReference type="ChEBI" id="CHEBI:60240"/>
    </cofactor>
    <text evidence="4">Binds 2 divalent metal cations per subunit.</text>
</comment>
<dbReference type="PROSITE" id="PS51347">
    <property type="entry name" value="PHOSPHOTRIESTERASE_2"/>
    <property type="match status" value="1"/>
</dbReference>
<dbReference type="PIRSF" id="PIRSF016839">
    <property type="entry name" value="PhP"/>
    <property type="match status" value="1"/>
</dbReference>
<protein>
    <recommendedName>
        <fullName evidence="8">Aryldialkylphosphatase</fullName>
    </recommendedName>
</protein>
<keyword evidence="7" id="KW-1185">Reference proteome</keyword>
<evidence type="ECO:0000256" key="4">
    <source>
        <dbReference type="PIRSR" id="PIRSR601559-51"/>
    </source>
</evidence>
<organism evidence="6 7">
    <name type="scientific">Jiangella anatolica</name>
    <dbReference type="NCBI Taxonomy" id="2670374"/>
    <lineage>
        <taxon>Bacteria</taxon>
        <taxon>Bacillati</taxon>
        <taxon>Actinomycetota</taxon>
        <taxon>Actinomycetes</taxon>
        <taxon>Jiangellales</taxon>
        <taxon>Jiangellaceae</taxon>
        <taxon>Jiangella</taxon>
    </lineage>
</organism>
<dbReference type="SUPFAM" id="SSF51556">
    <property type="entry name" value="Metallo-dependent hydrolases"/>
    <property type="match status" value="1"/>
</dbReference>
<feature type="binding site" evidence="4">
    <location>
        <position position="29"/>
    </location>
    <ligand>
        <name>Zn(2+)</name>
        <dbReference type="ChEBI" id="CHEBI:29105"/>
        <label>1</label>
    </ligand>
</feature>
<feature type="binding site" evidence="4">
    <location>
        <position position="185"/>
    </location>
    <ligand>
        <name>Zn(2+)</name>
        <dbReference type="ChEBI" id="CHEBI:29105"/>
        <label>2</label>
    </ligand>
</feature>
<comment type="similarity">
    <text evidence="5">Belongs to the metallo-dependent hydrolases superfamily. Phosphotriesterase family.</text>
</comment>
<feature type="binding site" evidence="4">
    <location>
        <position position="270"/>
    </location>
    <ligand>
        <name>Zn(2+)</name>
        <dbReference type="ChEBI" id="CHEBI:29105"/>
        <label>1</label>
    </ligand>
</feature>
<feature type="binding site" description="via carbamate group" evidence="4">
    <location>
        <position position="152"/>
    </location>
    <ligand>
        <name>Zn(2+)</name>
        <dbReference type="ChEBI" id="CHEBI:29105"/>
        <label>2</label>
    </ligand>
</feature>
<dbReference type="InterPro" id="IPR032466">
    <property type="entry name" value="Metal_Hydrolase"/>
</dbReference>
<name>A0A2W2CFD8_9ACTN</name>
<dbReference type="Pfam" id="PF02126">
    <property type="entry name" value="PTE"/>
    <property type="match status" value="1"/>
</dbReference>
<dbReference type="PANTHER" id="PTHR10819:SF3">
    <property type="entry name" value="PHOSPHOTRIESTERASE-RELATED PROTEIN"/>
    <property type="match status" value="1"/>
</dbReference>
<dbReference type="EMBL" id="POTW01000016">
    <property type="protein sequence ID" value="PZF84386.1"/>
    <property type="molecule type" value="Genomic_DNA"/>
</dbReference>
<accession>A0A2W2CFD8</accession>
<dbReference type="GO" id="GO:0016787">
    <property type="term" value="F:hydrolase activity"/>
    <property type="evidence" value="ECO:0007669"/>
    <property type="project" value="UniProtKB-KW"/>
</dbReference>
<feature type="binding site" evidence="4">
    <location>
        <position position="213"/>
    </location>
    <ligand>
        <name>Zn(2+)</name>
        <dbReference type="ChEBI" id="CHEBI:29105"/>
        <label>2</label>
    </ligand>
</feature>
<evidence type="ECO:0000313" key="7">
    <source>
        <dbReference type="Proteomes" id="UP000248764"/>
    </source>
</evidence>
<dbReference type="GO" id="GO:0008270">
    <property type="term" value="F:zinc ion binding"/>
    <property type="evidence" value="ECO:0007669"/>
    <property type="project" value="InterPro"/>
</dbReference>
<dbReference type="PANTHER" id="PTHR10819">
    <property type="entry name" value="PHOSPHOTRIESTERASE-RELATED"/>
    <property type="match status" value="1"/>
</dbReference>
<evidence type="ECO:0000256" key="1">
    <source>
        <dbReference type="ARBA" id="ARBA00022723"/>
    </source>
</evidence>
<feature type="binding site" description="via carbamate group" evidence="4">
    <location>
        <position position="152"/>
    </location>
    <ligand>
        <name>Zn(2+)</name>
        <dbReference type="ChEBI" id="CHEBI:29105"/>
        <label>1</label>
    </ligand>
</feature>